<dbReference type="Proteomes" id="UP000685013">
    <property type="component" value="Chromosome 12"/>
</dbReference>
<accession>A0AAV6MS45</accession>
<organism evidence="1 2">
    <name type="scientific">Cucurbita argyrosperma subsp. sororia</name>
    <dbReference type="NCBI Taxonomy" id="37648"/>
    <lineage>
        <taxon>Eukaryota</taxon>
        <taxon>Viridiplantae</taxon>
        <taxon>Streptophyta</taxon>
        <taxon>Embryophyta</taxon>
        <taxon>Tracheophyta</taxon>
        <taxon>Spermatophyta</taxon>
        <taxon>Magnoliopsida</taxon>
        <taxon>eudicotyledons</taxon>
        <taxon>Gunneridae</taxon>
        <taxon>Pentapetalae</taxon>
        <taxon>rosids</taxon>
        <taxon>fabids</taxon>
        <taxon>Cucurbitales</taxon>
        <taxon>Cucurbitaceae</taxon>
        <taxon>Cucurbiteae</taxon>
        <taxon>Cucurbita</taxon>
    </lineage>
</organism>
<reference evidence="1 2" key="1">
    <citation type="journal article" date="2021" name="Hortic Res">
        <title>The domestication of Cucurbita argyrosperma as revealed by the genome of its wild relative.</title>
        <authorList>
            <person name="Barrera-Redondo J."/>
            <person name="Sanchez-de la Vega G."/>
            <person name="Aguirre-Liguori J.A."/>
            <person name="Castellanos-Morales G."/>
            <person name="Gutierrez-Guerrero Y.T."/>
            <person name="Aguirre-Dugua X."/>
            <person name="Aguirre-Planter E."/>
            <person name="Tenaillon M.I."/>
            <person name="Lira-Saade R."/>
            <person name="Eguiarte L.E."/>
        </authorList>
    </citation>
    <scope>NUCLEOTIDE SEQUENCE [LARGE SCALE GENOMIC DNA]</scope>
    <source>
        <strain evidence="1">JBR-2021</strain>
    </source>
</reference>
<evidence type="ECO:0000313" key="1">
    <source>
        <dbReference type="EMBL" id="KAG6585926.1"/>
    </source>
</evidence>
<dbReference type="EMBL" id="JAGKQH010000012">
    <property type="protein sequence ID" value="KAG6585926.1"/>
    <property type="molecule type" value="Genomic_DNA"/>
</dbReference>
<comment type="caution">
    <text evidence="1">The sequence shown here is derived from an EMBL/GenBank/DDBJ whole genome shotgun (WGS) entry which is preliminary data.</text>
</comment>
<evidence type="ECO:0000313" key="2">
    <source>
        <dbReference type="Proteomes" id="UP000685013"/>
    </source>
</evidence>
<protein>
    <submittedName>
        <fullName evidence="1">Uncharacterized protein</fullName>
    </submittedName>
</protein>
<feature type="non-terminal residue" evidence="1">
    <location>
        <position position="1"/>
    </location>
</feature>
<sequence>MNENKVNGVGSVRFRREDKDRVYEVQAMDSTDRWSKNRKGAQQLDLVYWERRDRQSRLSAREGAKRTDPVTSGEEVVKEKESLRLDFPHSLILLSYRRGNSLA</sequence>
<dbReference type="AlphaFoldDB" id="A0AAV6MS45"/>
<gene>
    <name evidence="1" type="ORF">SDJN03_18659</name>
</gene>
<name>A0AAV6MS45_9ROSI</name>
<keyword evidence="2" id="KW-1185">Reference proteome</keyword>
<proteinExistence type="predicted"/>